<feature type="domain" description="Acetyl-coenzyme A synthetase N-terminal" evidence="1">
    <location>
        <begin position="36"/>
        <end position="74"/>
    </location>
</feature>
<evidence type="ECO:0000313" key="3">
    <source>
        <dbReference type="Proteomes" id="UP000287615"/>
    </source>
</evidence>
<name>A0A3S3QK00_9BACT</name>
<proteinExistence type="predicted"/>
<gene>
    <name evidence="2" type="ORF">VU00_12612</name>
</gene>
<evidence type="ECO:0000259" key="1">
    <source>
        <dbReference type="Pfam" id="PF16177"/>
    </source>
</evidence>
<dbReference type="Proteomes" id="UP000287615">
    <property type="component" value="Unassembled WGS sequence"/>
</dbReference>
<dbReference type="InterPro" id="IPR032387">
    <property type="entry name" value="ACAS_N"/>
</dbReference>
<dbReference type="AlphaFoldDB" id="A0A3S3QK00"/>
<keyword evidence="2" id="KW-0436">Ligase</keyword>
<sequence length="78" mass="9015">MAKNEDKIVSLLQAGATFAPPTEGQDQARVKSMDEYNAAYQRSMEDPEGFWAERAEELVTWDKKWDKVLEYDFDKPPT</sequence>
<organism evidence="2 3">
    <name type="scientific">Candidatus Electrothrix marina</name>
    <dbReference type="NCBI Taxonomy" id="1859130"/>
    <lineage>
        <taxon>Bacteria</taxon>
        <taxon>Pseudomonadati</taxon>
        <taxon>Thermodesulfobacteriota</taxon>
        <taxon>Desulfobulbia</taxon>
        <taxon>Desulfobulbales</taxon>
        <taxon>Desulfobulbaceae</taxon>
        <taxon>Candidatus Electrothrix</taxon>
    </lineage>
</organism>
<protein>
    <submittedName>
        <fullName evidence="2">Acetyl-coenzyme A synthetase N-terminus</fullName>
        <ecNumber evidence="2">6.2.1.1</ecNumber>
    </submittedName>
</protein>
<dbReference type="EMBL" id="MTKR01000261">
    <property type="protein sequence ID" value="RWX49391.1"/>
    <property type="molecule type" value="Genomic_DNA"/>
</dbReference>
<feature type="non-terminal residue" evidence="2">
    <location>
        <position position="78"/>
    </location>
</feature>
<reference evidence="2 3" key="1">
    <citation type="submission" date="2017-01" db="EMBL/GenBank/DDBJ databases">
        <title>The cable genome- insights into the physiology and evolution of filamentous bacteria capable of sulfide oxidation via long distance electron transfer.</title>
        <authorList>
            <person name="Schreiber L."/>
            <person name="Bjerg J.T."/>
            <person name="Boggild A."/>
            <person name="Van De Vossenberg J."/>
            <person name="Meysman F."/>
            <person name="Nielsen L.P."/>
            <person name="Schramm A."/>
            <person name="Kjeldsen K.U."/>
        </authorList>
    </citation>
    <scope>NUCLEOTIDE SEQUENCE [LARGE SCALE GENOMIC DNA]</scope>
    <source>
        <strain evidence="2">A3</strain>
    </source>
</reference>
<accession>A0A3S3QK00</accession>
<dbReference type="InterPro" id="IPR042099">
    <property type="entry name" value="ANL_N_sf"/>
</dbReference>
<dbReference type="Gene3D" id="3.40.50.12780">
    <property type="entry name" value="N-terminal domain of ligase-like"/>
    <property type="match status" value="1"/>
</dbReference>
<dbReference type="EC" id="6.2.1.1" evidence="2"/>
<comment type="caution">
    <text evidence="2">The sequence shown here is derived from an EMBL/GenBank/DDBJ whole genome shotgun (WGS) entry which is preliminary data.</text>
</comment>
<evidence type="ECO:0000313" key="2">
    <source>
        <dbReference type="EMBL" id="RWX49391.1"/>
    </source>
</evidence>
<dbReference type="GO" id="GO:0003987">
    <property type="term" value="F:acetate-CoA ligase activity"/>
    <property type="evidence" value="ECO:0007669"/>
    <property type="project" value="UniProtKB-EC"/>
</dbReference>
<dbReference type="Pfam" id="PF16177">
    <property type="entry name" value="ACAS_N"/>
    <property type="match status" value="1"/>
</dbReference>